<sequence length="299" mass="31310">MIVIDILWALVPSILFGLQTTLTGAVHTTDQQRVLGLTTGGFVFALAVTPFLGVEWNVRDVIVAFVTGLIVGWGLVDQIPAFNVLGVSRTMPVSTGGQLAAISLGGVLLFGEWRHGGALPVGVVAIIVLILGIWFVSRTEEGSDTKNLDWARGTRLLATSTFAFSSYVLIGRAFGLDGPSILLPQATGYFLIALIAYAVDARRKGDEAPTLLSVPMAQMTALGLMWGAGVVLLQVGAGRVGVATGFTLSQLGILISTPLGILWLGEHRTGRELRWTVIGVALVIVGAVLAGVAKGLDVA</sequence>
<reference evidence="8 9" key="1">
    <citation type="submission" date="2017-12" db="EMBL/GenBank/DDBJ databases">
        <title>Phylogenetic diversity of female urinary microbiome.</title>
        <authorList>
            <person name="Thomas-White K."/>
            <person name="Wolfe A.J."/>
        </authorList>
    </citation>
    <scope>NUCLEOTIDE SEQUENCE [LARGE SCALE GENOMIC DNA]</scope>
    <source>
        <strain evidence="8 9">UMB0250</strain>
    </source>
</reference>
<protein>
    <submittedName>
        <fullName evidence="8">Multidrug DMT transporter permease</fullName>
    </submittedName>
</protein>
<comment type="caution">
    <text evidence="8">The sequence shown here is derived from an EMBL/GenBank/DDBJ whole genome shotgun (WGS) entry which is preliminary data.</text>
</comment>
<comment type="subcellular location">
    <subcellularLocation>
        <location evidence="1">Membrane</location>
        <topology evidence="1">Multi-pass membrane protein</topology>
    </subcellularLocation>
</comment>
<feature type="transmembrane region" description="Helical" evidence="7">
    <location>
        <begin position="34"/>
        <end position="54"/>
    </location>
</feature>
<evidence type="ECO:0000313" key="9">
    <source>
        <dbReference type="Proteomes" id="UP000234545"/>
    </source>
</evidence>
<dbReference type="AlphaFoldDB" id="A0A2I1I803"/>
<dbReference type="CDD" id="cd23110">
    <property type="entry name" value="GRP"/>
    <property type="match status" value="1"/>
</dbReference>
<accession>A0A2I1I803</accession>
<feature type="transmembrane region" description="Helical" evidence="7">
    <location>
        <begin position="60"/>
        <end position="79"/>
    </location>
</feature>
<dbReference type="GO" id="GO:0016020">
    <property type="term" value="C:membrane"/>
    <property type="evidence" value="ECO:0007669"/>
    <property type="project" value="UniProtKB-SubCell"/>
</dbReference>
<evidence type="ECO:0000256" key="5">
    <source>
        <dbReference type="ARBA" id="ARBA00022989"/>
    </source>
</evidence>
<evidence type="ECO:0000313" key="8">
    <source>
        <dbReference type="EMBL" id="PKY67254.1"/>
    </source>
</evidence>
<dbReference type="GO" id="GO:0015144">
    <property type="term" value="F:carbohydrate transmembrane transporter activity"/>
    <property type="evidence" value="ECO:0007669"/>
    <property type="project" value="InterPro"/>
</dbReference>
<comment type="similarity">
    <text evidence="2">Belongs to the GRP transporter (TC 2.A.7.5) family.</text>
</comment>
<proteinExistence type="inferred from homology"/>
<gene>
    <name evidence="8" type="ORF">CYJ25_02565</name>
</gene>
<evidence type="ECO:0000256" key="7">
    <source>
        <dbReference type="SAM" id="Phobius"/>
    </source>
</evidence>
<dbReference type="EMBL" id="PKKJ01000001">
    <property type="protein sequence ID" value="PKY67254.1"/>
    <property type="molecule type" value="Genomic_DNA"/>
</dbReference>
<feature type="transmembrane region" description="Helical" evidence="7">
    <location>
        <begin position="181"/>
        <end position="199"/>
    </location>
</feature>
<feature type="transmembrane region" description="Helical" evidence="7">
    <location>
        <begin position="156"/>
        <end position="175"/>
    </location>
</feature>
<keyword evidence="4 7" id="KW-0812">Transmembrane</keyword>
<organism evidence="8 9">
    <name type="scientific">Schaalia turicensis</name>
    <dbReference type="NCBI Taxonomy" id="131111"/>
    <lineage>
        <taxon>Bacteria</taxon>
        <taxon>Bacillati</taxon>
        <taxon>Actinomycetota</taxon>
        <taxon>Actinomycetes</taxon>
        <taxon>Actinomycetales</taxon>
        <taxon>Actinomycetaceae</taxon>
        <taxon>Schaalia</taxon>
    </lineage>
</organism>
<evidence type="ECO:0000256" key="3">
    <source>
        <dbReference type="ARBA" id="ARBA00022597"/>
    </source>
</evidence>
<keyword evidence="3" id="KW-0762">Sugar transport</keyword>
<feature type="transmembrane region" description="Helical" evidence="7">
    <location>
        <begin position="241"/>
        <end position="263"/>
    </location>
</feature>
<dbReference type="InterPro" id="IPR010651">
    <property type="entry name" value="Sugar_transport"/>
</dbReference>
<keyword evidence="5 7" id="KW-1133">Transmembrane helix</keyword>
<evidence type="ECO:0000256" key="4">
    <source>
        <dbReference type="ARBA" id="ARBA00022692"/>
    </source>
</evidence>
<evidence type="ECO:0000256" key="2">
    <source>
        <dbReference type="ARBA" id="ARBA00006117"/>
    </source>
</evidence>
<dbReference type="PANTHER" id="PTHR16119">
    <property type="entry name" value="TRANSMEMBRANE PROTEIN 144"/>
    <property type="match status" value="1"/>
</dbReference>
<dbReference type="Proteomes" id="UP000234545">
    <property type="component" value="Unassembled WGS sequence"/>
</dbReference>
<keyword evidence="3" id="KW-0813">Transport</keyword>
<evidence type="ECO:0000256" key="6">
    <source>
        <dbReference type="ARBA" id="ARBA00023136"/>
    </source>
</evidence>
<feature type="transmembrane region" description="Helical" evidence="7">
    <location>
        <begin position="117"/>
        <end position="136"/>
    </location>
</feature>
<keyword evidence="6 7" id="KW-0472">Membrane</keyword>
<feature type="transmembrane region" description="Helical" evidence="7">
    <location>
        <begin position="211"/>
        <end position="235"/>
    </location>
</feature>
<dbReference type="PANTHER" id="PTHR16119:SF17">
    <property type="entry name" value="TRANSMEMBRANE PROTEIN 144"/>
    <property type="match status" value="1"/>
</dbReference>
<dbReference type="Pfam" id="PF06800">
    <property type="entry name" value="Sugar_transport"/>
    <property type="match status" value="1"/>
</dbReference>
<evidence type="ECO:0000256" key="1">
    <source>
        <dbReference type="ARBA" id="ARBA00004141"/>
    </source>
</evidence>
<name>A0A2I1I803_9ACTO</name>
<dbReference type="OrthoDB" id="3194911at2"/>
<feature type="transmembrane region" description="Helical" evidence="7">
    <location>
        <begin position="6"/>
        <end position="27"/>
    </location>
</feature>
<feature type="transmembrane region" description="Helical" evidence="7">
    <location>
        <begin position="275"/>
        <end position="293"/>
    </location>
</feature>